<comment type="caution">
    <text evidence="3">The sequence shown here is derived from an EMBL/GenBank/DDBJ whole genome shotgun (WGS) entry which is preliminary data.</text>
</comment>
<name>A0ABN9E8E8_9NEOB</name>
<dbReference type="InterPro" id="IPR019734">
    <property type="entry name" value="TPR_rpt"/>
</dbReference>
<dbReference type="SUPFAM" id="SSF48452">
    <property type="entry name" value="TPR-like"/>
    <property type="match status" value="2"/>
</dbReference>
<proteinExistence type="predicted"/>
<dbReference type="Gene3D" id="1.25.40.10">
    <property type="entry name" value="Tetratricopeptide repeat domain"/>
    <property type="match status" value="1"/>
</dbReference>
<evidence type="ECO:0000313" key="4">
    <source>
        <dbReference type="Proteomes" id="UP001162483"/>
    </source>
</evidence>
<accession>A0ABN9E8E8</accession>
<keyword evidence="1" id="KW-0802">TPR repeat</keyword>
<dbReference type="PANTHER" id="PTHR44874:SF1">
    <property type="entry name" value="TETRATRICOPEPTIDE REPEAT PROTEIN 34"/>
    <property type="match status" value="1"/>
</dbReference>
<dbReference type="InterPro" id="IPR011990">
    <property type="entry name" value="TPR-like_helical_dom_sf"/>
</dbReference>
<feature type="region of interest" description="Disordered" evidence="2">
    <location>
        <begin position="350"/>
        <end position="371"/>
    </location>
</feature>
<evidence type="ECO:0000256" key="2">
    <source>
        <dbReference type="SAM" id="MobiDB-lite"/>
    </source>
</evidence>
<gene>
    <name evidence="3" type="ORF">SPARVUS_LOCUS9155261</name>
</gene>
<evidence type="ECO:0008006" key="5">
    <source>
        <dbReference type="Google" id="ProtNLM"/>
    </source>
</evidence>
<feature type="repeat" description="TPR" evidence="1">
    <location>
        <begin position="132"/>
        <end position="165"/>
    </location>
</feature>
<reference evidence="3" key="1">
    <citation type="submission" date="2023-05" db="EMBL/GenBank/DDBJ databases">
        <authorList>
            <person name="Stuckert A."/>
        </authorList>
    </citation>
    <scope>NUCLEOTIDE SEQUENCE</scope>
</reference>
<dbReference type="InterPro" id="IPR042161">
    <property type="entry name" value="TTC34"/>
</dbReference>
<keyword evidence="4" id="KW-1185">Reference proteome</keyword>
<protein>
    <recommendedName>
        <fullName evidence="5">Tetratricopeptide repeat domain 34</fullName>
    </recommendedName>
</protein>
<dbReference type="PROSITE" id="PS50005">
    <property type="entry name" value="TPR"/>
    <property type="match status" value="1"/>
</dbReference>
<dbReference type="PANTHER" id="PTHR44874">
    <property type="entry name" value="TETRATRICOPEPTIDE REPEAT PROTEIN 34"/>
    <property type="match status" value="1"/>
</dbReference>
<dbReference type="EMBL" id="CATNWA010015122">
    <property type="protein sequence ID" value="CAI9579723.1"/>
    <property type="molecule type" value="Genomic_DNA"/>
</dbReference>
<dbReference type="SMART" id="SM00028">
    <property type="entry name" value="TPR"/>
    <property type="match status" value="2"/>
</dbReference>
<sequence length="371" mass="41284">MMLDPTDDLCRILCTDALYKMDRIEEAHKMLSLALNSSSQKSAVLVRLALLQLKKGFIYDGNQLFKKVIQLGDTSCLLPLMNVFTEEDRRLMQSHCHTKGMSILQSRQGEAYLKEGVAYLSFAIIVSGGEAKDSLLARGRCYGQLGQKKTAIYDFSAVLRVEPTNVEALCAKGFMQMSMNQKKEAVSSVTLALRSDAAYVAREIQSLQPEARSRIIDWLHDHCRSSLIDMFDADRNFQSELEIHDLELIAATLVDMENAQEKIHLLRIDVLIAKENHEEAFTHLKKSFTNSAIGESAKGRYGILHVKCRNVLAAAQELCTLAGTNPTELRNLVKFLDKRQRQSLSQVMAWGGGGPNINPRGGLTTHGAPGQ</sequence>
<dbReference type="Proteomes" id="UP001162483">
    <property type="component" value="Unassembled WGS sequence"/>
</dbReference>
<organism evidence="3 4">
    <name type="scientific">Staurois parvus</name>
    <dbReference type="NCBI Taxonomy" id="386267"/>
    <lineage>
        <taxon>Eukaryota</taxon>
        <taxon>Metazoa</taxon>
        <taxon>Chordata</taxon>
        <taxon>Craniata</taxon>
        <taxon>Vertebrata</taxon>
        <taxon>Euteleostomi</taxon>
        <taxon>Amphibia</taxon>
        <taxon>Batrachia</taxon>
        <taxon>Anura</taxon>
        <taxon>Neobatrachia</taxon>
        <taxon>Ranoidea</taxon>
        <taxon>Ranidae</taxon>
        <taxon>Staurois</taxon>
    </lineage>
</organism>
<evidence type="ECO:0000256" key="1">
    <source>
        <dbReference type="PROSITE-ProRule" id="PRU00339"/>
    </source>
</evidence>
<evidence type="ECO:0000313" key="3">
    <source>
        <dbReference type="EMBL" id="CAI9579723.1"/>
    </source>
</evidence>